<reference evidence="14" key="1">
    <citation type="journal article" date="2019" name="Int. J. Syst. Evol. Microbiol.">
        <title>The Global Catalogue of Microorganisms (GCM) 10K type strain sequencing project: providing services to taxonomists for standard genome sequencing and annotation.</title>
        <authorList>
            <consortium name="The Broad Institute Genomics Platform"/>
            <consortium name="The Broad Institute Genome Sequencing Center for Infectious Disease"/>
            <person name="Wu L."/>
            <person name="Ma J."/>
        </authorList>
    </citation>
    <scope>NUCLEOTIDE SEQUENCE [LARGE SCALE GENOMIC DNA]</scope>
    <source>
        <strain evidence="14">CCM 7941</strain>
    </source>
</reference>
<evidence type="ECO:0000313" key="13">
    <source>
        <dbReference type="EMBL" id="MFC3264883.1"/>
    </source>
</evidence>
<organism evidence="13 14">
    <name type="scientific">Camelimonas abortus</name>
    <dbReference type="NCBI Taxonomy" id="1017184"/>
    <lineage>
        <taxon>Bacteria</taxon>
        <taxon>Pseudomonadati</taxon>
        <taxon>Pseudomonadota</taxon>
        <taxon>Alphaproteobacteria</taxon>
        <taxon>Hyphomicrobiales</taxon>
        <taxon>Chelatococcaceae</taxon>
        <taxon>Camelimonas</taxon>
    </lineage>
</organism>
<dbReference type="InterPro" id="IPR045628">
    <property type="entry name" value="Lhr_WH_dom"/>
</dbReference>
<dbReference type="Gene3D" id="3.40.50.300">
    <property type="entry name" value="P-loop containing nucleotide triphosphate hydrolases"/>
    <property type="match status" value="2"/>
</dbReference>
<dbReference type="SUPFAM" id="SSF52540">
    <property type="entry name" value="P-loop containing nucleoside triphosphate hydrolases"/>
    <property type="match status" value="1"/>
</dbReference>
<feature type="domain" description="Helicase ATP-binding" evidence="11">
    <location>
        <begin position="62"/>
        <end position="243"/>
    </location>
</feature>
<dbReference type="Proteomes" id="UP001595536">
    <property type="component" value="Unassembled WGS sequence"/>
</dbReference>
<keyword evidence="13" id="KW-0436">Ligase</keyword>
<keyword evidence="1" id="KW-0547">Nucleotide-binding</keyword>
<evidence type="ECO:0000256" key="6">
    <source>
        <dbReference type="ARBA" id="ARBA00023125"/>
    </source>
</evidence>
<dbReference type="InterPro" id="IPR011545">
    <property type="entry name" value="DEAD/DEAH_box_helicase_dom"/>
</dbReference>
<comment type="similarity">
    <text evidence="9">Belongs to the Lhr helicase family. Lhr-Core subfamily.</text>
</comment>
<dbReference type="Pfam" id="PF00270">
    <property type="entry name" value="DEAD"/>
    <property type="match status" value="1"/>
</dbReference>
<dbReference type="NCBIfam" id="TIGR04121">
    <property type="entry name" value="DEXH_lig_assoc"/>
    <property type="match status" value="1"/>
</dbReference>
<dbReference type="InterPro" id="IPR027417">
    <property type="entry name" value="P-loop_NTPase"/>
</dbReference>
<sequence>MTVTPPASTPPVPGRRLHIRPDRAPGDPGADAPWLREPLPEPFAGWFRRRGWSARPHQLAMLQLGREGRHALLVAPTGAGKTLAGFLPSLAELAGAQRPARAGLHTLYVSPLKALAVDVARNLETPVAEMALDVRVETRTGDTPPHRRARQMRAPPDVLMTTPEQLALMLAHPDAEKLFAGLRRVVLDELHALAPSRRGDLLALDLARLRRLAPGAAVTGLSATVRQPEALARYVAGTGPDAPPVDIVTVVGGARPEIAILACDHGLPMAGHTAAWAMPAVYEAIRAHRMTLVFVNTRLQAEFVFQELWRLNDDALPVALHHGSLDATRRRRVEAAMAAGKLKAVVCTATLDLGVDWGDVDLVINIGAPKGASRLMQRIGRANHRLDEPSRAWLVPASRFEALECEAAVELVEEAAQDTPDPREGALDVLAQHVLGMAVAGPFSAGDLYEEVRSAAPYAGLSRADFDDVLAFVATGGYALRSYAQFARIRQDRHGLWRVATPADARRYRLNAGVIVEAAKVRVRLAKRPRARRPDGRPGLAPQGRRNAGRLLGEVEEDFISQLAPGDTFIFAGEVLRFEGLSADEALVTRAAGQDPKIPAWAGGRFPLSTFLAARVRSLAADPAQWPALPPETRALLQWQRAFSALPPPDGLLAETFPRAGRFYLALWPFEGRLAHQTLGVLLVRRLERARLRPLGHVASDYGVAVWAAEDIAAALSGAGGRGPRLSLDALLSEDMLGDDLEEWLEETTLMRQAFRQCAVVSGLVERRHPGAPQKTGRQVMFSTDLVFDVLRRHQPDHVLLRAARQEAAANLLDVKRLAGMLARIRGRVVWRALERVSPLSVSLVLEIGRVAAPGDPDALLAEAEAALLAEALGQDG</sequence>
<accession>A0ABV7LBB6</accession>
<dbReference type="InterPro" id="IPR052511">
    <property type="entry name" value="ATP-dep_Helicase"/>
</dbReference>
<dbReference type="Pfam" id="PF08494">
    <property type="entry name" value="DEAD_assoc"/>
    <property type="match status" value="1"/>
</dbReference>
<dbReference type="RefSeq" id="WP_376832072.1">
    <property type="nucleotide sequence ID" value="NZ_JBHLWR010000006.1"/>
</dbReference>
<comment type="caution">
    <text evidence="13">The sequence shown here is derived from an EMBL/GenBank/DDBJ whole genome shotgun (WGS) entry which is preliminary data.</text>
</comment>
<dbReference type="InterPro" id="IPR026362">
    <property type="entry name" value="DEXH_lig_assoc"/>
</dbReference>
<keyword evidence="4" id="KW-0347">Helicase</keyword>
<evidence type="ECO:0000256" key="7">
    <source>
        <dbReference type="ARBA" id="ARBA00023204"/>
    </source>
</evidence>
<name>A0ABV7LBB6_9HYPH</name>
<keyword evidence="3" id="KW-0378">Hydrolase</keyword>
<protein>
    <submittedName>
        <fullName evidence="13">Ligase-associated DNA damage response DEXH box helicase</fullName>
    </submittedName>
</protein>
<evidence type="ECO:0000256" key="9">
    <source>
        <dbReference type="ARBA" id="ARBA00093467"/>
    </source>
</evidence>
<dbReference type="PROSITE" id="PS51194">
    <property type="entry name" value="HELICASE_CTER"/>
    <property type="match status" value="1"/>
</dbReference>
<evidence type="ECO:0000256" key="1">
    <source>
        <dbReference type="ARBA" id="ARBA00022741"/>
    </source>
</evidence>
<dbReference type="InterPro" id="IPR014001">
    <property type="entry name" value="Helicase_ATP-bd"/>
</dbReference>
<keyword evidence="7" id="KW-0234">DNA repair</keyword>
<evidence type="ECO:0000256" key="4">
    <source>
        <dbReference type="ARBA" id="ARBA00022806"/>
    </source>
</evidence>
<dbReference type="Pfam" id="PF19306">
    <property type="entry name" value="WHD_Lhr"/>
    <property type="match status" value="1"/>
</dbReference>
<dbReference type="PANTHER" id="PTHR47962">
    <property type="entry name" value="ATP-DEPENDENT HELICASE LHR-RELATED-RELATED"/>
    <property type="match status" value="1"/>
</dbReference>
<evidence type="ECO:0000256" key="2">
    <source>
        <dbReference type="ARBA" id="ARBA00022763"/>
    </source>
</evidence>
<evidence type="ECO:0000256" key="5">
    <source>
        <dbReference type="ARBA" id="ARBA00022840"/>
    </source>
</evidence>
<dbReference type="GO" id="GO:0016874">
    <property type="term" value="F:ligase activity"/>
    <property type="evidence" value="ECO:0007669"/>
    <property type="project" value="UniProtKB-KW"/>
</dbReference>
<dbReference type="EMBL" id="JBHRUV010000004">
    <property type="protein sequence ID" value="MFC3264883.1"/>
    <property type="molecule type" value="Genomic_DNA"/>
</dbReference>
<keyword evidence="14" id="KW-1185">Reference proteome</keyword>
<dbReference type="Pfam" id="PF00271">
    <property type="entry name" value="Helicase_C"/>
    <property type="match status" value="1"/>
</dbReference>
<dbReference type="PROSITE" id="PS51192">
    <property type="entry name" value="HELICASE_ATP_BIND_1"/>
    <property type="match status" value="1"/>
</dbReference>
<proteinExistence type="inferred from homology"/>
<keyword evidence="5" id="KW-0067">ATP-binding</keyword>
<dbReference type="InterPro" id="IPR017170">
    <property type="entry name" value="Lhr-like"/>
</dbReference>
<evidence type="ECO:0000259" key="11">
    <source>
        <dbReference type="PROSITE" id="PS51192"/>
    </source>
</evidence>
<dbReference type="InterPro" id="IPR013701">
    <property type="entry name" value="Lhr-like_DEAD/DEAH_assoc"/>
</dbReference>
<dbReference type="PANTHER" id="PTHR47962:SF3">
    <property type="entry name" value="LARGE ATP-DEPENDENT HELICASE-RELATED PROTEIN"/>
    <property type="match status" value="1"/>
</dbReference>
<dbReference type="InterPro" id="IPR001650">
    <property type="entry name" value="Helicase_C-like"/>
</dbReference>
<feature type="domain" description="Helicase C-terminal" evidence="12">
    <location>
        <begin position="277"/>
        <end position="427"/>
    </location>
</feature>
<evidence type="ECO:0000313" key="14">
    <source>
        <dbReference type="Proteomes" id="UP001595536"/>
    </source>
</evidence>
<keyword evidence="8" id="KW-0413">Isomerase</keyword>
<dbReference type="SMART" id="SM00487">
    <property type="entry name" value="DEXDc"/>
    <property type="match status" value="1"/>
</dbReference>
<dbReference type="PIRSF" id="PIRSF037307">
    <property type="entry name" value="Lhr-like_helic_prd"/>
    <property type="match status" value="1"/>
</dbReference>
<keyword evidence="2" id="KW-0227">DNA damage</keyword>
<keyword evidence="6" id="KW-0238">DNA-binding</keyword>
<gene>
    <name evidence="13" type="ORF">ACFOEX_00720</name>
</gene>
<evidence type="ECO:0000256" key="3">
    <source>
        <dbReference type="ARBA" id="ARBA00022801"/>
    </source>
</evidence>
<evidence type="ECO:0000259" key="12">
    <source>
        <dbReference type="PROSITE" id="PS51194"/>
    </source>
</evidence>
<evidence type="ECO:0000256" key="10">
    <source>
        <dbReference type="SAM" id="MobiDB-lite"/>
    </source>
</evidence>
<dbReference type="SMART" id="SM00490">
    <property type="entry name" value="HELICc"/>
    <property type="match status" value="1"/>
</dbReference>
<feature type="region of interest" description="Disordered" evidence="10">
    <location>
        <begin position="1"/>
        <end position="35"/>
    </location>
</feature>
<evidence type="ECO:0000256" key="8">
    <source>
        <dbReference type="ARBA" id="ARBA00023235"/>
    </source>
</evidence>